<dbReference type="InterPro" id="IPR036271">
    <property type="entry name" value="Tet_transcr_reg_TetR-rel_C_sf"/>
</dbReference>
<dbReference type="Pfam" id="PF00440">
    <property type="entry name" value="TetR_N"/>
    <property type="match status" value="1"/>
</dbReference>
<keyword evidence="1" id="KW-0805">Transcription regulation</keyword>
<protein>
    <submittedName>
        <fullName evidence="6">Helix-turn-helix domain-containing protein</fullName>
    </submittedName>
</protein>
<dbReference type="PROSITE" id="PS50977">
    <property type="entry name" value="HTH_TETR_2"/>
    <property type="match status" value="1"/>
</dbReference>
<evidence type="ECO:0000256" key="4">
    <source>
        <dbReference type="PROSITE-ProRule" id="PRU00335"/>
    </source>
</evidence>
<dbReference type="InterPro" id="IPR009057">
    <property type="entry name" value="Homeodomain-like_sf"/>
</dbReference>
<dbReference type="InterPro" id="IPR049445">
    <property type="entry name" value="TetR_SbtR-like_C"/>
</dbReference>
<keyword evidence="2 4" id="KW-0238">DNA-binding</keyword>
<dbReference type="InterPro" id="IPR001647">
    <property type="entry name" value="HTH_TetR"/>
</dbReference>
<evidence type="ECO:0000313" key="6">
    <source>
        <dbReference type="EMBL" id="GAA0964616.1"/>
    </source>
</evidence>
<evidence type="ECO:0000256" key="2">
    <source>
        <dbReference type="ARBA" id="ARBA00023125"/>
    </source>
</evidence>
<evidence type="ECO:0000256" key="1">
    <source>
        <dbReference type="ARBA" id="ARBA00023015"/>
    </source>
</evidence>
<dbReference type="InterPro" id="IPR050109">
    <property type="entry name" value="HTH-type_TetR-like_transc_reg"/>
</dbReference>
<dbReference type="Pfam" id="PF21597">
    <property type="entry name" value="TetR_C_43"/>
    <property type="match status" value="1"/>
</dbReference>
<organism evidence="6 7">
    <name type="scientific">Actinocorallia libanotica</name>
    <dbReference type="NCBI Taxonomy" id="46162"/>
    <lineage>
        <taxon>Bacteria</taxon>
        <taxon>Bacillati</taxon>
        <taxon>Actinomycetota</taxon>
        <taxon>Actinomycetes</taxon>
        <taxon>Streptosporangiales</taxon>
        <taxon>Thermomonosporaceae</taxon>
        <taxon>Actinocorallia</taxon>
    </lineage>
</organism>
<sequence>MTADWSDRRADARRNHERVVAAALEVFAERGLEATVPEVAARAGVGKATVYRSFPAKDDLIAAVARHEITWLTRRIAAAPTDGDAFTTLQALFGDIAEHVAGNRVLAEILPTAPLREGDAPDHVEHLLATARDQGTVRPDATVQDIKVLISGCSRALTDLGVHDPAQWRRYATLALNALRP</sequence>
<dbReference type="PANTHER" id="PTHR30055">
    <property type="entry name" value="HTH-TYPE TRANSCRIPTIONAL REGULATOR RUTR"/>
    <property type="match status" value="1"/>
</dbReference>
<name>A0ABN1RV10_9ACTN</name>
<dbReference type="SUPFAM" id="SSF46689">
    <property type="entry name" value="Homeodomain-like"/>
    <property type="match status" value="1"/>
</dbReference>
<reference evidence="6 7" key="1">
    <citation type="journal article" date="2019" name="Int. J. Syst. Evol. Microbiol.">
        <title>The Global Catalogue of Microorganisms (GCM) 10K type strain sequencing project: providing services to taxonomists for standard genome sequencing and annotation.</title>
        <authorList>
            <consortium name="The Broad Institute Genomics Platform"/>
            <consortium name="The Broad Institute Genome Sequencing Center for Infectious Disease"/>
            <person name="Wu L."/>
            <person name="Ma J."/>
        </authorList>
    </citation>
    <scope>NUCLEOTIDE SEQUENCE [LARGE SCALE GENOMIC DNA]</scope>
    <source>
        <strain evidence="6 7">JCM 10696</strain>
    </source>
</reference>
<evidence type="ECO:0000259" key="5">
    <source>
        <dbReference type="PROSITE" id="PS50977"/>
    </source>
</evidence>
<dbReference type="SUPFAM" id="SSF48498">
    <property type="entry name" value="Tetracyclin repressor-like, C-terminal domain"/>
    <property type="match status" value="1"/>
</dbReference>
<keyword evidence="7" id="KW-1185">Reference proteome</keyword>
<feature type="DNA-binding region" description="H-T-H motif" evidence="4">
    <location>
        <begin position="35"/>
        <end position="54"/>
    </location>
</feature>
<gene>
    <name evidence="6" type="ORF">GCM10009550_62910</name>
</gene>
<comment type="caution">
    <text evidence="6">The sequence shown here is derived from an EMBL/GenBank/DDBJ whole genome shotgun (WGS) entry which is preliminary data.</text>
</comment>
<keyword evidence="3" id="KW-0804">Transcription</keyword>
<dbReference type="PRINTS" id="PR00455">
    <property type="entry name" value="HTHTETR"/>
</dbReference>
<dbReference type="Gene3D" id="1.10.357.10">
    <property type="entry name" value="Tetracycline Repressor, domain 2"/>
    <property type="match status" value="1"/>
</dbReference>
<feature type="domain" description="HTH tetR-type" evidence="5">
    <location>
        <begin position="13"/>
        <end position="72"/>
    </location>
</feature>
<dbReference type="EMBL" id="BAAAHH010000034">
    <property type="protein sequence ID" value="GAA0964616.1"/>
    <property type="molecule type" value="Genomic_DNA"/>
</dbReference>
<dbReference type="PANTHER" id="PTHR30055:SF234">
    <property type="entry name" value="HTH-TYPE TRANSCRIPTIONAL REGULATOR BETI"/>
    <property type="match status" value="1"/>
</dbReference>
<evidence type="ECO:0000256" key="3">
    <source>
        <dbReference type="ARBA" id="ARBA00023163"/>
    </source>
</evidence>
<proteinExistence type="predicted"/>
<dbReference type="Proteomes" id="UP001500665">
    <property type="component" value="Unassembled WGS sequence"/>
</dbReference>
<accession>A0ABN1RV10</accession>
<evidence type="ECO:0000313" key="7">
    <source>
        <dbReference type="Proteomes" id="UP001500665"/>
    </source>
</evidence>